<dbReference type="SUPFAM" id="SSF81383">
    <property type="entry name" value="F-box domain"/>
    <property type="match status" value="1"/>
</dbReference>
<dbReference type="InterPro" id="IPR001810">
    <property type="entry name" value="F-box_dom"/>
</dbReference>
<dbReference type="AlphaFoldDB" id="A0A3B6RPQ2"/>
<dbReference type="Gramene" id="TraesCS7A02G563800.1">
    <property type="protein sequence ID" value="TraesCS7A02G563800.1.cds1"/>
    <property type="gene ID" value="TraesCS7A02G563800"/>
</dbReference>
<keyword evidence="4" id="KW-1185">Reference proteome</keyword>
<evidence type="ECO:0000256" key="1">
    <source>
        <dbReference type="SAM" id="MobiDB-lite"/>
    </source>
</evidence>
<organism evidence="3">
    <name type="scientific">Triticum aestivum</name>
    <name type="common">Wheat</name>
    <dbReference type="NCBI Taxonomy" id="4565"/>
    <lineage>
        <taxon>Eukaryota</taxon>
        <taxon>Viridiplantae</taxon>
        <taxon>Streptophyta</taxon>
        <taxon>Embryophyta</taxon>
        <taxon>Tracheophyta</taxon>
        <taxon>Spermatophyta</taxon>
        <taxon>Magnoliopsida</taxon>
        <taxon>Liliopsida</taxon>
        <taxon>Poales</taxon>
        <taxon>Poaceae</taxon>
        <taxon>BOP clade</taxon>
        <taxon>Pooideae</taxon>
        <taxon>Triticodae</taxon>
        <taxon>Triticeae</taxon>
        <taxon>Triticinae</taxon>
        <taxon>Triticum</taxon>
    </lineage>
</organism>
<name>A0A3B6RPQ2_WHEAT</name>
<dbReference type="PANTHER" id="PTHR31264:SF28">
    <property type="entry name" value="F-BOX DOMAIN-CONTAINING PROTEIN"/>
    <property type="match status" value="1"/>
</dbReference>
<proteinExistence type="predicted"/>
<dbReference type="InterPro" id="IPR036047">
    <property type="entry name" value="F-box-like_dom_sf"/>
</dbReference>
<evidence type="ECO:0000259" key="2">
    <source>
        <dbReference type="SMART" id="SM00256"/>
    </source>
</evidence>
<dbReference type="Proteomes" id="UP000019116">
    <property type="component" value="Chromosome 7A"/>
</dbReference>
<dbReference type="SUPFAM" id="SSF50965">
    <property type="entry name" value="Galactose oxidase, central domain"/>
    <property type="match status" value="1"/>
</dbReference>
<dbReference type="OMA" id="HVVDDIF"/>
<feature type="region of interest" description="Disordered" evidence="1">
    <location>
        <begin position="1"/>
        <end position="21"/>
    </location>
</feature>
<dbReference type="OrthoDB" id="708541at2759"/>
<gene>
    <name evidence="3" type="primary">LOC123147314</name>
</gene>
<sequence>MAPPAPPNSPDGDAPPAMESQEALPEHVVDDIFLRLPTAEDLARASMASASFRRIIAARSFLRRFRALHRPPLLGVLAYESSQRANLSVAFLPAQPPHPAAAAAAHTLARADFSCSFLPSPELWINCDFRDGRALLSKQGDFLANLAVCDPLHRRYVLLPALPDDLAALTRELDVIHCHPFLAHAGQDRGDNADAPSGFRVMCLLRCSSTLILFIFSSSGARAGQWRTVTFGGWGALMAGHVGVDFFLATLSTRRHYAHGCFYWEIPYTRKLLVFDTRTEEFSSLSTPRGHYQMVFVEAMEGRLGMFSRSIEDDGKHLLYDILQDNGDGTKEWRREDVISVPYKYHYDIIGVAGGCLLLHGNVDNPESPEFHFNSYSLDLQTMKLKWFRGTQSLYFSPHSHLYDGFPPFLSPPTI</sequence>
<dbReference type="InterPro" id="IPR011043">
    <property type="entry name" value="Gal_Oxase/kelch_b-propeller"/>
</dbReference>
<accession>A0A3B6RPQ2</accession>
<reference evidence="3" key="2">
    <citation type="submission" date="2018-10" db="UniProtKB">
        <authorList>
            <consortium name="EnsemblPlants"/>
        </authorList>
    </citation>
    <scope>IDENTIFICATION</scope>
</reference>
<evidence type="ECO:0000313" key="3">
    <source>
        <dbReference type="EnsemblPlants" id="TraesCS7A02G563800.1.cds1"/>
    </source>
</evidence>
<dbReference type="EnsemblPlants" id="TraesCS7A02G563800.1">
    <property type="protein sequence ID" value="TraesCS7A02G563800.1.cds1"/>
    <property type="gene ID" value="TraesCS7A02G563800"/>
</dbReference>
<evidence type="ECO:0000313" key="4">
    <source>
        <dbReference type="Proteomes" id="UP000019116"/>
    </source>
</evidence>
<feature type="domain" description="F-box" evidence="2">
    <location>
        <begin position="24"/>
        <end position="65"/>
    </location>
</feature>
<reference evidence="3" key="1">
    <citation type="submission" date="2018-08" db="EMBL/GenBank/DDBJ databases">
        <authorList>
            <person name="Rossello M."/>
        </authorList>
    </citation>
    <scope>NUCLEOTIDE SEQUENCE [LARGE SCALE GENOMIC DNA]</scope>
    <source>
        <strain evidence="3">cv. Chinese Spring</strain>
    </source>
</reference>
<dbReference type="RefSeq" id="XP_044422477.1">
    <property type="nucleotide sequence ID" value="XM_044566542.1"/>
</dbReference>
<dbReference type="GeneID" id="123147314"/>
<dbReference type="Gramene" id="TraesCS7A03G1374300.1">
    <property type="protein sequence ID" value="TraesCS7A03G1374300.1.CDS1"/>
    <property type="gene ID" value="TraesCS7A03G1374300"/>
</dbReference>
<dbReference type="SMART" id="SM00256">
    <property type="entry name" value="FBOX"/>
    <property type="match status" value="1"/>
</dbReference>
<dbReference type="PANTHER" id="PTHR31264">
    <property type="entry name" value="OS07G0554500 PROTEIN-RELATED"/>
    <property type="match status" value="1"/>
</dbReference>
<protein>
    <recommendedName>
        <fullName evidence="2">F-box domain-containing protein</fullName>
    </recommendedName>
</protein>